<feature type="compositionally biased region" description="Basic and acidic residues" evidence="1">
    <location>
        <begin position="146"/>
        <end position="160"/>
    </location>
</feature>
<sequence length="568" mass="60518">MLPFSLGTRPGSVLIPAPLPPPPPRPPRLLRRPPLPVDPVPPPFAPQHGRPHGAGAAKHEGRADGAEPAHPDGLDGGQHGRRAGRGEHVPDQVVARDDLGAAPGHDVEAVRVEAREGVQLRDALGEERDDHERDAAGVLLDGPAVDEQRGGDDAAHEGQRRPQAVLGDPGAAAPPDPLLGHVVRVPPAAERADEVPAPGREVEQPALQGGGEAEARVEHVPDRREHREHVPEERGRGDADEVQVRVAEEPHDAPGVHHGPQDAELSPQRQAREVVGLAVEDGLGQQEEDGRGGRAREARLQPEDDAPRGVGDDDAADDGAEGRPREPAREVPAEGGAALRGAVDVADDRGAHEDQRRALVGRAHPEDEKGREVGRQRRGQVAQEEGDRGRQHGGPAAVHLRQRAPEDGREAHAEHVQRVGDVDDGARGAVLGGDLGHGRQHRRAGHGRQEGDVGAHGHDDGLARGGQPVVEVVRDLDDGALRLDGRRHVRAEGVVGREPREGLVVVFVDVVVVVERAGRVTVLLRVRFRRGVGARGGRQGRAELYVVGPVWLDDRGVDARPRARARGR</sequence>
<feature type="compositionally biased region" description="Basic and acidic residues" evidence="1">
    <location>
        <begin position="57"/>
        <end position="73"/>
    </location>
</feature>
<dbReference type="Proteomes" id="UP000319257">
    <property type="component" value="Unassembled WGS sequence"/>
</dbReference>
<feature type="compositionally biased region" description="Basic and acidic residues" evidence="1">
    <location>
        <begin position="320"/>
        <end position="332"/>
    </location>
</feature>
<dbReference type="AlphaFoldDB" id="A0A507B1C4"/>
<evidence type="ECO:0000313" key="2">
    <source>
        <dbReference type="EMBL" id="TPX10768.1"/>
    </source>
</evidence>
<evidence type="ECO:0000313" key="3">
    <source>
        <dbReference type="Proteomes" id="UP000319257"/>
    </source>
</evidence>
<feature type="compositionally biased region" description="Basic and acidic residues" evidence="1">
    <location>
        <begin position="447"/>
        <end position="462"/>
    </location>
</feature>
<proteinExistence type="predicted"/>
<reference evidence="2 3" key="1">
    <citation type="submission" date="2019-06" db="EMBL/GenBank/DDBJ databases">
        <title>Draft genome sequence of the filamentous fungus Phialemoniopsis curvata isolated from diesel fuel.</title>
        <authorList>
            <person name="Varaljay V.A."/>
            <person name="Lyon W.J."/>
            <person name="Crouch A.L."/>
            <person name="Drake C.E."/>
            <person name="Hollomon J.M."/>
            <person name="Nadeau L.J."/>
            <person name="Nunn H.S."/>
            <person name="Stevenson B.S."/>
            <person name="Bojanowski C.L."/>
            <person name="Crookes-Goodson W.J."/>
        </authorList>
    </citation>
    <scope>NUCLEOTIDE SEQUENCE [LARGE SCALE GENOMIC DNA]</scope>
    <source>
        <strain evidence="2 3">D216</strain>
    </source>
</reference>
<feature type="compositionally biased region" description="Basic and acidic residues" evidence="1">
    <location>
        <begin position="213"/>
        <end position="261"/>
    </location>
</feature>
<feature type="region of interest" description="Disordered" evidence="1">
    <location>
        <begin position="122"/>
        <end position="396"/>
    </location>
</feature>
<keyword evidence="3" id="KW-1185">Reference proteome</keyword>
<feature type="compositionally biased region" description="Basic and acidic residues" evidence="1">
    <location>
        <begin position="346"/>
        <end position="375"/>
    </location>
</feature>
<dbReference type="InParanoid" id="A0A507B1C4"/>
<comment type="caution">
    <text evidence="2">The sequence shown here is derived from an EMBL/GenBank/DDBJ whole genome shotgun (WGS) entry which is preliminary data.</text>
</comment>
<feature type="region of interest" description="Disordered" evidence="1">
    <location>
        <begin position="1"/>
        <end position="92"/>
    </location>
</feature>
<protein>
    <submittedName>
        <fullName evidence="2">Uncharacterized protein</fullName>
    </submittedName>
</protein>
<dbReference type="GeneID" id="41975784"/>
<dbReference type="RefSeq" id="XP_030992479.1">
    <property type="nucleotide sequence ID" value="XM_031143180.1"/>
</dbReference>
<feature type="region of interest" description="Disordered" evidence="1">
    <location>
        <begin position="434"/>
        <end position="465"/>
    </location>
</feature>
<feature type="compositionally biased region" description="Basic and acidic residues" evidence="1">
    <location>
        <begin position="122"/>
        <end position="135"/>
    </location>
</feature>
<evidence type="ECO:0000256" key="1">
    <source>
        <dbReference type="SAM" id="MobiDB-lite"/>
    </source>
</evidence>
<gene>
    <name evidence="2" type="ORF">E0L32_008337</name>
</gene>
<dbReference type="EMBL" id="SKBQ01000054">
    <property type="protein sequence ID" value="TPX10768.1"/>
    <property type="molecule type" value="Genomic_DNA"/>
</dbReference>
<accession>A0A507B1C4</accession>
<feature type="compositionally biased region" description="Pro residues" evidence="1">
    <location>
        <begin position="17"/>
        <end position="45"/>
    </location>
</feature>
<name>A0A507B1C4_9PEZI</name>
<feature type="compositionally biased region" description="Basic and acidic residues" evidence="1">
    <location>
        <begin position="288"/>
        <end position="311"/>
    </location>
</feature>
<organism evidence="2 3">
    <name type="scientific">Thyridium curvatum</name>
    <dbReference type="NCBI Taxonomy" id="1093900"/>
    <lineage>
        <taxon>Eukaryota</taxon>
        <taxon>Fungi</taxon>
        <taxon>Dikarya</taxon>
        <taxon>Ascomycota</taxon>
        <taxon>Pezizomycotina</taxon>
        <taxon>Sordariomycetes</taxon>
        <taxon>Sordariomycetidae</taxon>
        <taxon>Thyridiales</taxon>
        <taxon>Thyridiaceae</taxon>
        <taxon>Thyridium</taxon>
    </lineage>
</organism>